<dbReference type="AlphaFoldDB" id="A0A6J4HVE5"/>
<gene>
    <name evidence="2" type="ORF">AVDCRST_MAG20-1437</name>
</gene>
<accession>A0A6J4HVE5</accession>
<dbReference type="EMBL" id="CADCSY010000062">
    <property type="protein sequence ID" value="CAA9234803.1"/>
    <property type="molecule type" value="Genomic_DNA"/>
</dbReference>
<feature type="compositionally biased region" description="Basic and acidic residues" evidence="1">
    <location>
        <begin position="107"/>
        <end position="117"/>
    </location>
</feature>
<feature type="compositionally biased region" description="Basic and acidic residues" evidence="1">
    <location>
        <begin position="225"/>
        <end position="261"/>
    </location>
</feature>
<sequence>GRAPPSLRLRVLPQRAGGGHPRRGAVRPRRRLRRPQGHELHRPRALPRDLRRLRGQRPPRRQRPARGGGLGAGLSPHDQRHHPPPGHRLRRSDRGDHHRQLRPGPGADRRVRRDGAQLRRGAVRQHPRGRHQRRRRRGGRARARRGGRRRTLPGAAVHDLRPRRGRGLGHQHRTHGRAPHARAGRCHPHHDAGARRHPGGGHARHPGDGGPHGHRLLRPHAVAGHGDRCAVRLRRDEPELPPRRPVRSDDRPRRCRAVRDHVRGHRRQRAPPGGGPRQPRAPPGERPCRDTCRL</sequence>
<evidence type="ECO:0000256" key="1">
    <source>
        <dbReference type="SAM" id="MobiDB-lite"/>
    </source>
</evidence>
<proteinExistence type="predicted"/>
<protein>
    <submittedName>
        <fullName evidence="2">Mn-Zn_transporter_SitD</fullName>
    </submittedName>
</protein>
<feature type="region of interest" description="Disordered" evidence="1">
    <location>
        <begin position="1"/>
        <end position="294"/>
    </location>
</feature>
<organism evidence="2">
    <name type="scientific">uncultured Acidimicrobiales bacterium</name>
    <dbReference type="NCBI Taxonomy" id="310071"/>
    <lineage>
        <taxon>Bacteria</taxon>
        <taxon>Bacillati</taxon>
        <taxon>Actinomycetota</taxon>
        <taxon>Acidimicrobiia</taxon>
        <taxon>Acidimicrobiales</taxon>
        <taxon>environmental samples</taxon>
    </lineage>
</organism>
<feature type="compositionally biased region" description="Basic residues" evidence="1">
    <location>
        <begin position="79"/>
        <end position="91"/>
    </location>
</feature>
<feature type="compositionally biased region" description="Basic residues" evidence="1">
    <location>
        <begin position="195"/>
        <end position="204"/>
    </location>
</feature>
<feature type="compositionally biased region" description="Basic residues" evidence="1">
    <location>
        <begin position="121"/>
        <end position="151"/>
    </location>
</feature>
<reference evidence="2" key="1">
    <citation type="submission" date="2020-02" db="EMBL/GenBank/DDBJ databases">
        <authorList>
            <person name="Meier V. D."/>
        </authorList>
    </citation>
    <scope>NUCLEOTIDE SEQUENCE</scope>
    <source>
        <strain evidence="2">AVDCRST_MAG20</strain>
    </source>
</reference>
<evidence type="ECO:0000313" key="2">
    <source>
        <dbReference type="EMBL" id="CAA9234803.1"/>
    </source>
</evidence>
<feature type="compositionally biased region" description="Basic residues" evidence="1">
    <location>
        <begin position="161"/>
        <end position="188"/>
    </location>
</feature>
<feature type="non-terminal residue" evidence="2">
    <location>
        <position position="294"/>
    </location>
</feature>
<feature type="compositionally biased region" description="Basic residues" evidence="1">
    <location>
        <begin position="20"/>
        <end position="35"/>
    </location>
</feature>
<feature type="non-terminal residue" evidence="2">
    <location>
        <position position="1"/>
    </location>
</feature>
<name>A0A6J4HVE5_9ACTN</name>
<feature type="compositionally biased region" description="Basic residues" evidence="1">
    <location>
        <begin position="53"/>
        <end position="64"/>
    </location>
</feature>
<feature type="compositionally biased region" description="Basic and acidic residues" evidence="1">
    <location>
        <begin position="36"/>
        <end position="52"/>
    </location>
</feature>